<dbReference type="OrthoDB" id="166850at2"/>
<dbReference type="RefSeq" id="WP_037653054.1">
    <property type="nucleotide sequence ID" value="NZ_BAVY01000073.1"/>
</dbReference>
<feature type="compositionally biased region" description="Basic and acidic residues" evidence="2">
    <location>
        <begin position="222"/>
        <end position="233"/>
    </location>
</feature>
<evidence type="ECO:0000313" key="3">
    <source>
        <dbReference type="EMBL" id="BAU77593.1"/>
    </source>
</evidence>
<feature type="coiled-coil region" evidence="1">
    <location>
        <begin position="161"/>
        <end position="188"/>
    </location>
</feature>
<dbReference type="AlphaFoldDB" id="A0A143T0Q3"/>
<gene>
    <name evidence="3" type="ORF">SAVERM_2p150</name>
</gene>
<reference evidence="3" key="1">
    <citation type="submission" date="2016-03" db="EMBL/GenBank/DDBJ databases">
        <title>Complete sequence of the second linear plasmid SAP2 of Streptomyces avermitilis.</title>
        <authorList>
            <person name="Ikeda H."/>
        </authorList>
    </citation>
    <scope>NUCLEOTIDE SEQUENCE</scope>
    <source>
        <strain evidence="3">MA-4680</strain>
        <plasmid evidence="3">SAP2</plasmid>
    </source>
</reference>
<dbReference type="EMBL" id="AP017380">
    <property type="protein sequence ID" value="BAU77593.1"/>
    <property type="molecule type" value="Genomic_DNA"/>
</dbReference>
<evidence type="ECO:0000256" key="1">
    <source>
        <dbReference type="SAM" id="Coils"/>
    </source>
</evidence>
<feature type="region of interest" description="Disordered" evidence="2">
    <location>
        <begin position="222"/>
        <end position="245"/>
    </location>
</feature>
<name>A0A143T0Q3_STRAW</name>
<evidence type="ECO:0000256" key="2">
    <source>
        <dbReference type="SAM" id="MobiDB-lite"/>
    </source>
</evidence>
<geneLocation type="plasmid" evidence="3">
    <name>SAP2</name>
</geneLocation>
<protein>
    <submittedName>
        <fullName evidence="3">Uncharacterized protein</fullName>
    </submittedName>
</protein>
<organism evidence="3">
    <name type="scientific">Streptomyces avermitilis (strain ATCC 31267 / DSM 46492 / JCM 5070 / NBRC 14893 / NCIMB 12804 / NRRL 8165 / MA-4680)</name>
    <dbReference type="NCBI Taxonomy" id="227882"/>
    <lineage>
        <taxon>Bacteria</taxon>
        <taxon>Bacillati</taxon>
        <taxon>Actinomycetota</taxon>
        <taxon>Actinomycetes</taxon>
        <taxon>Kitasatosporales</taxon>
        <taxon>Streptomycetaceae</taxon>
        <taxon>Streptomyces</taxon>
    </lineage>
</organism>
<keyword evidence="1" id="KW-0175">Coiled coil</keyword>
<accession>A0A143T0Q3</accession>
<keyword evidence="3" id="KW-0614">Plasmid</keyword>
<sequence>MKPIPDDVPIEVAHLAQELRELIGETLPPDVPTSAIAKAAGIGRSTLFHALSGHRVPTVETVLMVVNACEAARAEPDIVVRHPDGSVHVAEVKNNRMTPLQKQLWTALVDHARHPVSRPEVDVNLLLFPGHTMGKSELLGSGLSGTDDMDRGAARQEAVSITAAAAMLDRAMRRLEQATQDVTQARAVLTKAIAASTTGAETPATVAQEAARDAYTTMRKELLDAEQRRERDQPASGEVEGNVEP</sequence>
<proteinExistence type="predicted"/>